<comment type="caution">
    <text evidence="1">The sequence shown here is derived from an EMBL/GenBank/DDBJ whole genome shotgun (WGS) entry which is preliminary data.</text>
</comment>
<evidence type="ECO:0000313" key="1">
    <source>
        <dbReference type="EMBL" id="MFC4718930.1"/>
    </source>
</evidence>
<evidence type="ECO:0000313" key="2">
    <source>
        <dbReference type="Proteomes" id="UP001595969"/>
    </source>
</evidence>
<proteinExistence type="predicted"/>
<protein>
    <submittedName>
        <fullName evidence="1">Uncharacterized protein</fullName>
    </submittedName>
</protein>
<organism evidence="1 2">
    <name type="scientific">Enterococcus lemanii</name>
    <dbReference type="NCBI Taxonomy" id="1159752"/>
    <lineage>
        <taxon>Bacteria</taxon>
        <taxon>Bacillati</taxon>
        <taxon>Bacillota</taxon>
        <taxon>Bacilli</taxon>
        <taxon>Lactobacillales</taxon>
        <taxon>Enterococcaceae</taxon>
        <taxon>Enterococcus</taxon>
    </lineage>
</organism>
<reference evidence="2" key="1">
    <citation type="journal article" date="2019" name="Int. J. Syst. Evol. Microbiol.">
        <title>The Global Catalogue of Microorganisms (GCM) 10K type strain sequencing project: providing services to taxonomists for standard genome sequencing and annotation.</title>
        <authorList>
            <consortium name="The Broad Institute Genomics Platform"/>
            <consortium name="The Broad Institute Genome Sequencing Center for Infectious Disease"/>
            <person name="Wu L."/>
            <person name="Ma J."/>
        </authorList>
    </citation>
    <scope>NUCLEOTIDE SEQUENCE [LARGE SCALE GENOMIC DNA]</scope>
    <source>
        <strain evidence="2">CGMCC 1.19032</strain>
    </source>
</reference>
<dbReference type="EMBL" id="JBHSGS010000022">
    <property type="protein sequence ID" value="MFC4718930.1"/>
    <property type="molecule type" value="Genomic_DNA"/>
</dbReference>
<keyword evidence="2" id="KW-1185">Reference proteome</keyword>
<gene>
    <name evidence="1" type="ORF">ACFO5I_04205</name>
</gene>
<dbReference type="Proteomes" id="UP001595969">
    <property type="component" value="Unassembled WGS sequence"/>
</dbReference>
<dbReference type="RefSeq" id="WP_204654207.1">
    <property type="nucleotide sequence ID" value="NZ_JAFBFD010000022.1"/>
</dbReference>
<name>A0ABV9MTQ8_9ENTE</name>
<sequence length="90" mass="10318">MDPLTRLDHLSPKIRIALSSDFIFLVFPDKVQHFPARNFGPKETKQALHERLGQNYKLTTWQGCVVAYSAVPEIIAILPRFNKIAELQDL</sequence>
<accession>A0ABV9MTQ8</accession>